<evidence type="ECO:0000313" key="1">
    <source>
        <dbReference type="EMBL" id="SHJ54357.1"/>
    </source>
</evidence>
<dbReference type="RefSeq" id="WP_139280858.1">
    <property type="nucleotide sequence ID" value="NZ_FRAA01000001.1"/>
</dbReference>
<gene>
    <name evidence="1" type="ORF">SAMN04488028_101454</name>
</gene>
<dbReference type="Proteomes" id="UP000184474">
    <property type="component" value="Unassembled WGS sequence"/>
</dbReference>
<accession>A0A1M6K655</accession>
<dbReference type="AlphaFoldDB" id="A0A1M6K655"/>
<organism evidence="1 2">
    <name type="scientific">Reichenbachiella agariperforans</name>
    <dbReference type="NCBI Taxonomy" id="156994"/>
    <lineage>
        <taxon>Bacteria</taxon>
        <taxon>Pseudomonadati</taxon>
        <taxon>Bacteroidota</taxon>
        <taxon>Cytophagia</taxon>
        <taxon>Cytophagales</taxon>
        <taxon>Reichenbachiellaceae</taxon>
        <taxon>Reichenbachiella</taxon>
    </lineage>
</organism>
<proteinExistence type="predicted"/>
<dbReference type="EMBL" id="FRAA01000001">
    <property type="protein sequence ID" value="SHJ54357.1"/>
    <property type="molecule type" value="Genomic_DNA"/>
</dbReference>
<protein>
    <submittedName>
        <fullName evidence="1">Uncharacterized protein</fullName>
    </submittedName>
</protein>
<sequence>MTNNLTCVLFGLLFCVLVSLDSVGQIKTHAEAEIEVGETMQQYLIENHVDEIENMIHKLANSKPFIDQFVEQERRHEVDVSKIKRKDIEIGRDVDVSVKHITEHQTFTMVMVPISIYSLAIYDTLLFSVIEVSDEWIRREFPYEDIENDSIKSALLSLKNHELLANHLYSQALQLSHSDLGKVKVELKESYISANSIQEHVSKLDSDERDQVRSHWGLLKKAFTHVVDLNVEFNIYVFGFNDMEVDVSNKRGNYSVKITPENIFQRHHFQEE</sequence>
<reference evidence="2" key="1">
    <citation type="submission" date="2016-11" db="EMBL/GenBank/DDBJ databases">
        <authorList>
            <person name="Varghese N."/>
            <person name="Submissions S."/>
        </authorList>
    </citation>
    <scope>NUCLEOTIDE SEQUENCE [LARGE SCALE GENOMIC DNA]</scope>
    <source>
        <strain evidence="2">DSM 26134</strain>
    </source>
</reference>
<dbReference type="STRING" id="156994.SAMN04488028_101454"/>
<evidence type="ECO:0000313" key="2">
    <source>
        <dbReference type="Proteomes" id="UP000184474"/>
    </source>
</evidence>
<name>A0A1M6K655_REIAG</name>
<keyword evidence="2" id="KW-1185">Reference proteome</keyword>